<dbReference type="OrthoDB" id="9788098at2"/>
<evidence type="ECO:0000256" key="1">
    <source>
        <dbReference type="ARBA" id="ARBA00023015"/>
    </source>
</evidence>
<keyword evidence="2" id="KW-0238">DNA-binding</keyword>
<dbReference type="Gene3D" id="1.20.120.530">
    <property type="entry name" value="GntR ligand-binding domain-like"/>
    <property type="match status" value="1"/>
</dbReference>
<keyword evidence="7" id="KW-1185">Reference proteome</keyword>
<proteinExistence type="predicted"/>
<evidence type="ECO:0000313" key="6">
    <source>
        <dbReference type="EMBL" id="PBD16651.1"/>
    </source>
</evidence>
<organism evidence="6">
    <name type="scientific">Alloyangia mangrovi</name>
    <dbReference type="NCBI Taxonomy" id="1779329"/>
    <lineage>
        <taxon>Bacteria</taxon>
        <taxon>Pseudomonadati</taxon>
        <taxon>Pseudomonadota</taxon>
        <taxon>Alphaproteobacteria</taxon>
        <taxon>Rhodobacterales</taxon>
        <taxon>Roseobacteraceae</taxon>
        <taxon>Alloyangia</taxon>
    </lineage>
</organism>
<comment type="caution">
    <text evidence="6">The sequence shown here is derived from an EMBL/GenBank/DDBJ whole genome shotgun (WGS) entry which is preliminary data.</text>
</comment>
<dbReference type="SUPFAM" id="SSF48008">
    <property type="entry name" value="GntR ligand-binding domain-like"/>
    <property type="match status" value="1"/>
</dbReference>
<dbReference type="InterPro" id="IPR008920">
    <property type="entry name" value="TF_FadR/GntR_C"/>
</dbReference>
<dbReference type="Pfam" id="PF07729">
    <property type="entry name" value="FCD"/>
    <property type="match status" value="1"/>
</dbReference>
<gene>
    <name evidence="5" type="ORF">CLG85_018390</name>
    <name evidence="6" type="ORF">CLG85_24440</name>
</gene>
<dbReference type="GO" id="GO:0003677">
    <property type="term" value="F:DNA binding"/>
    <property type="evidence" value="ECO:0007669"/>
    <property type="project" value="UniProtKB-KW"/>
</dbReference>
<reference evidence="7" key="2">
    <citation type="submission" date="2023-07" db="EMBL/GenBank/DDBJ databases">
        <title>Yangia mangrovi SAOS 153D genome.</title>
        <authorList>
            <person name="Verma A."/>
            <person name="Pal Y."/>
            <person name="Sundharam S."/>
            <person name="Bisht B."/>
            <person name="Srinivasan K."/>
        </authorList>
    </citation>
    <scope>NUCLEOTIDE SEQUENCE [LARGE SCALE GENOMIC DNA]</scope>
    <source>
        <strain evidence="7">SAOS 153D</strain>
    </source>
</reference>
<evidence type="ECO:0000313" key="5">
    <source>
        <dbReference type="EMBL" id="MCT4372176.1"/>
    </source>
</evidence>
<keyword evidence="3" id="KW-0804">Transcription</keyword>
<dbReference type="EMBL" id="NTHN01000597">
    <property type="protein sequence ID" value="PBD16651.1"/>
    <property type="molecule type" value="Genomic_DNA"/>
</dbReference>
<feature type="domain" description="GntR C-terminal" evidence="4">
    <location>
        <begin position="89"/>
        <end position="211"/>
    </location>
</feature>
<evidence type="ECO:0000259" key="4">
    <source>
        <dbReference type="SMART" id="SM00895"/>
    </source>
</evidence>
<dbReference type="EMBL" id="NTHN02000039">
    <property type="protein sequence ID" value="MCT4372176.1"/>
    <property type="molecule type" value="Genomic_DNA"/>
</dbReference>
<reference evidence="6" key="1">
    <citation type="submission" date="2017-09" db="EMBL/GenBank/DDBJ databases">
        <title>Yangia sp. SAOS 153D whole genome sequencing.</title>
        <authorList>
            <person name="Verma A."/>
            <person name="Krishnamurthi S."/>
        </authorList>
    </citation>
    <scope>NUCLEOTIDE SEQUENCE [LARGE SCALE GENOMIC DNA]</scope>
    <source>
        <strain evidence="6">SAOS 153D</strain>
    </source>
</reference>
<accession>A0A2A3JN56</accession>
<dbReference type="PANTHER" id="PTHR43537:SF51">
    <property type="entry name" value="HTH-TYPE TRANSCRIPTIONAL REGULATOR LGOR-RELATED"/>
    <property type="match status" value="1"/>
</dbReference>
<dbReference type="RefSeq" id="WP_095884442.1">
    <property type="nucleotide sequence ID" value="NZ_NTHN02000039.1"/>
</dbReference>
<sequence>MVLRVAPSADIGSDLPPVRKVFLSLRDCISRNRLPAGTLIVLSSIAQERDLSVETVSGAVLMLSLGGLVERTAEDEARVLPISEQRLRNAVFLREQSEVEIVRRLARSANGDFLNDLRELILRQKLVGMRGPRDLLRLDARFHRTLAERAGLGTLWPWLEEWKLCIDRVRFTVEGSLAPEEMISQHSGIVDRIIMRDADGAAAATRYHLSGVLRQLPEYRRTHAGQFCD</sequence>
<keyword evidence="1" id="KW-0805">Transcription regulation</keyword>
<dbReference type="SMART" id="SM00895">
    <property type="entry name" value="FCD"/>
    <property type="match status" value="1"/>
</dbReference>
<dbReference type="InterPro" id="IPR036390">
    <property type="entry name" value="WH_DNA-bd_sf"/>
</dbReference>
<dbReference type="PANTHER" id="PTHR43537">
    <property type="entry name" value="TRANSCRIPTIONAL REGULATOR, GNTR FAMILY"/>
    <property type="match status" value="1"/>
</dbReference>
<dbReference type="InterPro" id="IPR011711">
    <property type="entry name" value="GntR_C"/>
</dbReference>
<evidence type="ECO:0000256" key="2">
    <source>
        <dbReference type="ARBA" id="ARBA00023125"/>
    </source>
</evidence>
<protein>
    <submittedName>
        <fullName evidence="5">GntR family transcriptional regulator</fullName>
    </submittedName>
</protein>
<dbReference type="Proteomes" id="UP000217448">
    <property type="component" value="Unassembled WGS sequence"/>
</dbReference>
<reference evidence="5" key="3">
    <citation type="submission" date="2024-05" db="EMBL/GenBank/DDBJ databases">
        <title>Yangia mangrovi SAOS 153D genome.</title>
        <authorList>
            <person name="Verma A."/>
            <person name="Pal Y."/>
            <person name="Sundharam S."/>
            <person name="Bisht B."/>
            <person name="Srinivasan K."/>
        </authorList>
    </citation>
    <scope>NUCLEOTIDE SEQUENCE</scope>
    <source>
        <strain evidence="5">SAOS 153D</strain>
    </source>
</reference>
<dbReference type="AlphaFoldDB" id="A0A2A3JN56"/>
<dbReference type="SUPFAM" id="SSF46785">
    <property type="entry name" value="Winged helix' DNA-binding domain"/>
    <property type="match status" value="1"/>
</dbReference>
<name>A0A2A3JN56_9RHOB</name>
<evidence type="ECO:0000256" key="3">
    <source>
        <dbReference type="ARBA" id="ARBA00023163"/>
    </source>
</evidence>
<evidence type="ECO:0000313" key="7">
    <source>
        <dbReference type="Proteomes" id="UP000217448"/>
    </source>
</evidence>